<accession>A0A0L7L6C9</accession>
<organism evidence="2 3">
    <name type="scientific">Operophtera brumata</name>
    <name type="common">Winter moth</name>
    <name type="synonym">Phalaena brumata</name>
    <dbReference type="NCBI Taxonomy" id="104452"/>
    <lineage>
        <taxon>Eukaryota</taxon>
        <taxon>Metazoa</taxon>
        <taxon>Ecdysozoa</taxon>
        <taxon>Arthropoda</taxon>
        <taxon>Hexapoda</taxon>
        <taxon>Insecta</taxon>
        <taxon>Pterygota</taxon>
        <taxon>Neoptera</taxon>
        <taxon>Endopterygota</taxon>
        <taxon>Lepidoptera</taxon>
        <taxon>Glossata</taxon>
        <taxon>Ditrysia</taxon>
        <taxon>Geometroidea</taxon>
        <taxon>Geometridae</taxon>
        <taxon>Larentiinae</taxon>
        <taxon>Operophtera</taxon>
    </lineage>
</organism>
<evidence type="ECO:0000313" key="2">
    <source>
        <dbReference type="EMBL" id="KOB70859.1"/>
    </source>
</evidence>
<reference evidence="2 3" key="1">
    <citation type="journal article" date="2015" name="Genome Biol. Evol.">
        <title>The genome of winter moth (Operophtera brumata) provides a genomic perspective on sexual dimorphism and phenology.</title>
        <authorList>
            <person name="Derks M.F."/>
            <person name="Smit S."/>
            <person name="Salis L."/>
            <person name="Schijlen E."/>
            <person name="Bossers A."/>
            <person name="Mateman C."/>
            <person name="Pijl A.S."/>
            <person name="de Ridder D."/>
            <person name="Groenen M.A."/>
            <person name="Visser M.E."/>
            <person name="Megens H.J."/>
        </authorList>
    </citation>
    <scope>NUCLEOTIDE SEQUENCE [LARGE SCALE GENOMIC DNA]</scope>
    <source>
        <strain evidence="2">WM2013NL</strain>
        <tissue evidence="2">Head and thorax</tissue>
    </source>
</reference>
<feature type="transmembrane region" description="Helical" evidence="1">
    <location>
        <begin position="28"/>
        <end position="47"/>
    </location>
</feature>
<protein>
    <submittedName>
        <fullName evidence="2">G protein-coupled receptor</fullName>
    </submittedName>
</protein>
<keyword evidence="1" id="KW-0472">Membrane</keyword>
<keyword evidence="2" id="KW-0675">Receptor</keyword>
<evidence type="ECO:0000313" key="3">
    <source>
        <dbReference type="Proteomes" id="UP000037510"/>
    </source>
</evidence>
<comment type="caution">
    <text evidence="2">The sequence shown here is derived from an EMBL/GenBank/DDBJ whole genome shotgun (WGS) entry which is preliminary data.</text>
</comment>
<name>A0A0L7L6C9_OPEBR</name>
<sequence length="75" mass="8413">MYSIYAWGVPLGLTIMLVWINASGEKLLYLYMPMLILICSNWMFYLMTAFNIWRLSRGTSVLDSAAAGTPSLSLA</sequence>
<keyword evidence="1" id="KW-1133">Transmembrane helix</keyword>
<dbReference type="Proteomes" id="UP000037510">
    <property type="component" value="Unassembled WGS sequence"/>
</dbReference>
<keyword evidence="1" id="KW-0812">Transmembrane</keyword>
<feature type="transmembrane region" description="Helical" evidence="1">
    <location>
        <begin position="5"/>
        <end position="22"/>
    </location>
</feature>
<proteinExistence type="predicted"/>
<keyword evidence="3" id="KW-1185">Reference proteome</keyword>
<gene>
    <name evidence="2" type="ORF">OBRU01_11310</name>
</gene>
<dbReference type="AlphaFoldDB" id="A0A0L7L6C9"/>
<evidence type="ECO:0000256" key="1">
    <source>
        <dbReference type="SAM" id="Phobius"/>
    </source>
</evidence>
<dbReference type="EMBL" id="JTDY01002717">
    <property type="protein sequence ID" value="KOB70859.1"/>
    <property type="molecule type" value="Genomic_DNA"/>
</dbReference>